<feature type="region of interest" description="Disordered" evidence="1">
    <location>
        <begin position="1"/>
        <end position="30"/>
    </location>
</feature>
<feature type="compositionally biased region" description="Polar residues" evidence="1">
    <location>
        <begin position="1"/>
        <end position="19"/>
    </location>
</feature>
<sequence length="58" mass="6375">MTKSQSSPTGVKFNHNTPVEQHGRVKFRPRASSYVDESDLEKSCAPEGYVAHGLAVRS</sequence>
<proteinExistence type="predicted"/>
<comment type="caution">
    <text evidence="2">The sequence shown here is derived from an EMBL/GenBank/DDBJ whole genome shotgun (WGS) entry which is preliminary data.</text>
</comment>
<keyword evidence="3" id="KW-1185">Reference proteome</keyword>
<evidence type="ECO:0000313" key="2">
    <source>
        <dbReference type="EMBL" id="GGZ21890.1"/>
    </source>
</evidence>
<dbReference type="EMBL" id="BMZB01000001">
    <property type="protein sequence ID" value="GGZ21890.1"/>
    <property type="molecule type" value="Genomic_DNA"/>
</dbReference>
<dbReference type="Proteomes" id="UP000662572">
    <property type="component" value="Unassembled WGS sequence"/>
</dbReference>
<evidence type="ECO:0000313" key="3">
    <source>
        <dbReference type="Proteomes" id="UP000662572"/>
    </source>
</evidence>
<dbReference type="AlphaFoldDB" id="A0A918PT03"/>
<name>A0A918PT03_9CAUL</name>
<organism evidence="2 3">
    <name type="scientific">Asticcacaulis endophyticus</name>
    <dbReference type="NCBI Taxonomy" id="1395890"/>
    <lineage>
        <taxon>Bacteria</taxon>
        <taxon>Pseudomonadati</taxon>
        <taxon>Pseudomonadota</taxon>
        <taxon>Alphaproteobacteria</taxon>
        <taxon>Caulobacterales</taxon>
        <taxon>Caulobacteraceae</taxon>
        <taxon>Asticcacaulis</taxon>
    </lineage>
</organism>
<accession>A0A918PT03</accession>
<reference evidence="2" key="2">
    <citation type="submission" date="2020-09" db="EMBL/GenBank/DDBJ databases">
        <authorList>
            <person name="Sun Q."/>
            <person name="Kim S."/>
        </authorList>
    </citation>
    <scope>NUCLEOTIDE SEQUENCE</scope>
    <source>
        <strain evidence="2">KCTC 32296</strain>
    </source>
</reference>
<evidence type="ECO:0000256" key="1">
    <source>
        <dbReference type="SAM" id="MobiDB-lite"/>
    </source>
</evidence>
<gene>
    <name evidence="2" type="ORF">GCM10011273_03350</name>
</gene>
<reference evidence="2" key="1">
    <citation type="journal article" date="2014" name="Int. J. Syst. Evol. Microbiol.">
        <title>Complete genome sequence of Corynebacterium casei LMG S-19264T (=DSM 44701T), isolated from a smear-ripened cheese.</title>
        <authorList>
            <consortium name="US DOE Joint Genome Institute (JGI-PGF)"/>
            <person name="Walter F."/>
            <person name="Albersmeier A."/>
            <person name="Kalinowski J."/>
            <person name="Ruckert C."/>
        </authorList>
    </citation>
    <scope>NUCLEOTIDE SEQUENCE</scope>
    <source>
        <strain evidence="2">KCTC 32296</strain>
    </source>
</reference>
<protein>
    <submittedName>
        <fullName evidence="2">Uncharacterized protein</fullName>
    </submittedName>
</protein>